<evidence type="ECO:0000256" key="4">
    <source>
        <dbReference type="ARBA" id="ARBA00022692"/>
    </source>
</evidence>
<dbReference type="InterPro" id="IPR032816">
    <property type="entry name" value="VTT_dom"/>
</dbReference>
<feature type="transmembrane region" description="Helical" evidence="7">
    <location>
        <begin position="61"/>
        <end position="80"/>
    </location>
</feature>
<dbReference type="PANTHER" id="PTHR30353">
    <property type="entry name" value="INNER MEMBRANE PROTEIN DEDA-RELATED"/>
    <property type="match status" value="1"/>
</dbReference>
<dbReference type="PANTHER" id="PTHR30353:SF15">
    <property type="entry name" value="INNER MEMBRANE PROTEIN YABI"/>
    <property type="match status" value="1"/>
</dbReference>
<evidence type="ECO:0000313" key="10">
    <source>
        <dbReference type="Proteomes" id="UP001231124"/>
    </source>
</evidence>
<dbReference type="Pfam" id="PF09335">
    <property type="entry name" value="VTT_dom"/>
    <property type="match status" value="1"/>
</dbReference>
<comment type="caution">
    <text evidence="9">The sequence shown here is derived from an EMBL/GenBank/DDBJ whole genome shotgun (WGS) entry which is preliminary data.</text>
</comment>
<feature type="transmembrane region" description="Helical" evidence="7">
    <location>
        <begin position="153"/>
        <end position="172"/>
    </location>
</feature>
<evidence type="ECO:0000256" key="7">
    <source>
        <dbReference type="RuleBase" id="RU367016"/>
    </source>
</evidence>
<accession>A0ABU0I5B8</accession>
<evidence type="ECO:0000256" key="5">
    <source>
        <dbReference type="ARBA" id="ARBA00022989"/>
    </source>
</evidence>
<evidence type="ECO:0000256" key="2">
    <source>
        <dbReference type="ARBA" id="ARBA00010792"/>
    </source>
</evidence>
<keyword evidence="5 7" id="KW-1133">Transmembrane helix</keyword>
<keyword evidence="3 7" id="KW-1003">Cell membrane</keyword>
<feature type="transmembrane region" description="Helical" evidence="7">
    <location>
        <begin position="23"/>
        <end position="54"/>
    </location>
</feature>
<comment type="subcellular location">
    <subcellularLocation>
        <location evidence="1 7">Cell membrane</location>
        <topology evidence="1 7">Multi-pass membrane protein</topology>
    </subcellularLocation>
</comment>
<protein>
    <submittedName>
        <fullName evidence="9">Membrane protein DedA with SNARE-associated domain</fullName>
    </submittedName>
</protein>
<sequence>MDIDALKDSTLAFVQAHRAWTPVIAAALAFCESIAVLSLIVPATVILLAVGALVGGAGVEFWPVVVGAAVGAILGDWISYEFGHWLGPGAKAKWPLNRYPEMTAKAEGFIHRWGVAAVALGRFFGPARALVPLLAGVLGMARLPFQLANVASAFVWAFVLLAPGAGLLTWFGK</sequence>
<dbReference type="EMBL" id="JAUSVP010000018">
    <property type="protein sequence ID" value="MDQ0449810.1"/>
    <property type="molecule type" value="Genomic_DNA"/>
</dbReference>
<feature type="domain" description="VTT" evidence="8">
    <location>
        <begin position="41"/>
        <end position="165"/>
    </location>
</feature>
<comment type="similarity">
    <text evidence="2 7">Belongs to the DedA family.</text>
</comment>
<gene>
    <name evidence="9" type="ORF">QO012_004333</name>
</gene>
<reference evidence="9 10" key="1">
    <citation type="submission" date="2023-07" db="EMBL/GenBank/DDBJ databases">
        <title>Genomic Encyclopedia of Type Strains, Phase IV (KMG-IV): sequencing the most valuable type-strain genomes for metagenomic binning, comparative biology and taxonomic classification.</title>
        <authorList>
            <person name="Goeker M."/>
        </authorList>
    </citation>
    <scope>NUCLEOTIDE SEQUENCE [LARGE SCALE GENOMIC DNA]</scope>
    <source>
        <strain evidence="9 10">DSM 19013</strain>
    </source>
</reference>
<evidence type="ECO:0000256" key="3">
    <source>
        <dbReference type="ARBA" id="ARBA00022475"/>
    </source>
</evidence>
<comment type="caution">
    <text evidence="7">Lacks conserved residue(s) required for the propagation of feature annotation.</text>
</comment>
<keyword evidence="6 7" id="KW-0472">Membrane</keyword>
<organism evidence="9 10">
    <name type="scientific">Methylobacterium aerolatum</name>
    <dbReference type="NCBI Taxonomy" id="418708"/>
    <lineage>
        <taxon>Bacteria</taxon>
        <taxon>Pseudomonadati</taxon>
        <taxon>Pseudomonadota</taxon>
        <taxon>Alphaproteobacteria</taxon>
        <taxon>Hyphomicrobiales</taxon>
        <taxon>Methylobacteriaceae</taxon>
        <taxon>Methylobacterium</taxon>
    </lineage>
</organism>
<evidence type="ECO:0000259" key="8">
    <source>
        <dbReference type="Pfam" id="PF09335"/>
    </source>
</evidence>
<proteinExistence type="inferred from homology"/>
<dbReference type="RefSeq" id="WP_238206281.1">
    <property type="nucleotide sequence ID" value="NZ_BPQE01000026.1"/>
</dbReference>
<dbReference type="InterPro" id="IPR032818">
    <property type="entry name" value="DedA-like"/>
</dbReference>
<dbReference type="Proteomes" id="UP001231124">
    <property type="component" value="Unassembled WGS sequence"/>
</dbReference>
<keyword evidence="10" id="KW-1185">Reference proteome</keyword>
<evidence type="ECO:0000256" key="1">
    <source>
        <dbReference type="ARBA" id="ARBA00004651"/>
    </source>
</evidence>
<name>A0ABU0I5B8_9HYPH</name>
<evidence type="ECO:0000256" key="6">
    <source>
        <dbReference type="ARBA" id="ARBA00023136"/>
    </source>
</evidence>
<evidence type="ECO:0000313" key="9">
    <source>
        <dbReference type="EMBL" id="MDQ0449810.1"/>
    </source>
</evidence>
<keyword evidence="4 7" id="KW-0812">Transmembrane</keyword>